<proteinExistence type="predicted"/>
<reference evidence="1 2" key="1">
    <citation type="submission" date="2019-06" db="EMBL/GenBank/DDBJ databases">
        <title>A chromosomal-level reference genome of Carpinus fangiana (Coryloideae, Betulaceae).</title>
        <authorList>
            <person name="Yang X."/>
            <person name="Wang Z."/>
            <person name="Zhang L."/>
            <person name="Hao G."/>
            <person name="Liu J."/>
            <person name="Yang Y."/>
        </authorList>
    </citation>
    <scope>NUCLEOTIDE SEQUENCE [LARGE SCALE GENOMIC DNA]</scope>
    <source>
        <strain evidence="1">Cfa_2016G</strain>
        <tissue evidence="1">Leaf</tissue>
    </source>
</reference>
<accession>A0A5N6L7J7</accession>
<dbReference type="Proteomes" id="UP000327013">
    <property type="component" value="Unassembled WGS sequence"/>
</dbReference>
<dbReference type="AlphaFoldDB" id="A0A5N6L7J7"/>
<comment type="caution">
    <text evidence="1">The sequence shown here is derived from an EMBL/GenBank/DDBJ whole genome shotgun (WGS) entry which is preliminary data.</text>
</comment>
<name>A0A5N6L7J7_9ROSI</name>
<keyword evidence="2" id="KW-1185">Reference proteome</keyword>
<gene>
    <name evidence="1" type="ORF">FH972_026797</name>
</gene>
<organism evidence="1 2">
    <name type="scientific">Carpinus fangiana</name>
    <dbReference type="NCBI Taxonomy" id="176857"/>
    <lineage>
        <taxon>Eukaryota</taxon>
        <taxon>Viridiplantae</taxon>
        <taxon>Streptophyta</taxon>
        <taxon>Embryophyta</taxon>
        <taxon>Tracheophyta</taxon>
        <taxon>Spermatophyta</taxon>
        <taxon>Magnoliopsida</taxon>
        <taxon>eudicotyledons</taxon>
        <taxon>Gunneridae</taxon>
        <taxon>Pentapetalae</taxon>
        <taxon>rosids</taxon>
        <taxon>fabids</taxon>
        <taxon>Fagales</taxon>
        <taxon>Betulaceae</taxon>
        <taxon>Carpinus</taxon>
    </lineage>
</organism>
<evidence type="ECO:0000313" key="1">
    <source>
        <dbReference type="EMBL" id="KAB8903396.1"/>
    </source>
</evidence>
<evidence type="ECO:0000313" key="2">
    <source>
        <dbReference type="Proteomes" id="UP000327013"/>
    </source>
</evidence>
<dbReference type="EMBL" id="VIBQ01000124">
    <property type="protein sequence ID" value="KAB8903396.1"/>
    <property type="molecule type" value="Genomic_DNA"/>
</dbReference>
<sequence>MVAAELRSRGADGYGVNNRDFVVALCSLAEQCRLEAKSAEALTEFMNTGGTNVKIATNVAIMVPSLQEQVMLYCSYIEILSKEQQGR</sequence>
<protein>
    <submittedName>
        <fullName evidence="1">Uncharacterized protein</fullName>
    </submittedName>
</protein>